<name>A0A015SVT9_BACFG</name>
<evidence type="ECO:0008006" key="3">
    <source>
        <dbReference type="Google" id="ProtNLM"/>
    </source>
</evidence>
<dbReference type="RefSeq" id="WP_005794255.1">
    <property type="nucleotide sequence ID" value="NZ_JGCY01000291.1"/>
</dbReference>
<gene>
    <name evidence="1" type="ORF">M124_1813</name>
</gene>
<dbReference type="GeneID" id="60370161"/>
<dbReference type="EMBL" id="JGCY01000291">
    <property type="protein sequence ID" value="EXY74387.1"/>
    <property type="molecule type" value="Genomic_DNA"/>
</dbReference>
<dbReference type="AlphaFoldDB" id="A0A015SVT9"/>
<dbReference type="Proteomes" id="UP000020529">
    <property type="component" value="Unassembled WGS sequence"/>
</dbReference>
<accession>A0A015SVT9</accession>
<evidence type="ECO:0000313" key="1">
    <source>
        <dbReference type="EMBL" id="EXY74387.1"/>
    </source>
</evidence>
<evidence type="ECO:0000313" key="2">
    <source>
        <dbReference type="Proteomes" id="UP000020529"/>
    </source>
</evidence>
<comment type="caution">
    <text evidence="1">The sequence shown here is derived from an EMBL/GenBank/DDBJ whole genome shotgun (WGS) entry which is preliminary data.</text>
</comment>
<proteinExistence type="predicted"/>
<reference evidence="1 2" key="1">
    <citation type="submission" date="2014-02" db="EMBL/GenBank/DDBJ databases">
        <authorList>
            <person name="Sears C."/>
            <person name="Carroll K."/>
            <person name="Sack B.R."/>
            <person name="Qadri F."/>
            <person name="Myers L.L."/>
            <person name="Chung G.-T."/>
            <person name="Escheverria P."/>
            <person name="Fraser C.M."/>
            <person name="Sadzewicz L."/>
            <person name="Shefchek K.A."/>
            <person name="Tallon L."/>
            <person name="Das S.P."/>
            <person name="Daugherty S."/>
            <person name="Mongodin E.F."/>
        </authorList>
    </citation>
    <scope>NUCLEOTIDE SEQUENCE [LARGE SCALE GENOMIC DNA]</scope>
    <source>
        <strain evidence="2">3988T(B)14</strain>
    </source>
</reference>
<dbReference type="PATRIC" id="fig|1339315.3.peg.2572"/>
<protein>
    <recommendedName>
        <fullName evidence="3">Transcription regulator BetR N-terminal domain-containing protein</fullName>
    </recommendedName>
</protein>
<sequence>MKNYIVNELIAAMKERIPRGINLANYLTDALCMGKEAVYRRLRGEVAFTFDEIAMISCKLGISIDQIIGNHQSNRVTFDLNLLHSPDPLESYYEIIERYLRIFNYVKDDISTKIYTASNVIPFTLYSSYEYLSKFRLCRWIYQNGKIRTPNSLSGMHIPDKAVHAHKLLSEAVKACRKTCFIWDSNVFYSFVKEMKYFAGLNLISETDLIHLKNELELLLHELEQISAKGEFSNGNKVAIYLSNIDFEATYSYIEKKDFQISLLRVYSINSMDSQSPRICGIQKDWIQSLKRHSTLISESGESQRITFLEQQKSFIDTL</sequence>
<organism evidence="1 2">
    <name type="scientific">Bacteroides fragilis str. 3988T(B)14</name>
    <dbReference type="NCBI Taxonomy" id="1339315"/>
    <lineage>
        <taxon>Bacteria</taxon>
        <taxon>Pseudomonadati</taxon>
        <taxon>Bacteroidota</taxon>
        <taxon>Bacteroidia</taxon>
        <taxon>Bacteroidales</taxon>
        <taxon>Bacteroidaceae</taxon>
        <taxon>Bacteroides</taxon>
    </lineage>
</organism>